<gene>
    <name evidence="2" type="ORF">AT302_02805</name>
</gene>
<accession>A0ABM5WF46</accession>
<feature type="transmembrane region" description="Helical" evidence="1">
    <location>
        <begin position="39"/>
        <end position="57"/>
    </location>
</feature>
<keyword evidence="3" id="KW-1185">Reference proteome</keyword>
<reference evidence="3" key="1">
    <citation type="submission" date="2015-12" db="EMBL/GenBank/DDBJ databases">
        <title>Complete genome sequence of Pandoraea norimbergensis DSM 11628.</title>
        <authorList>
            <person name="Ee R."/>
            <person name="Lim Y.-L."/>
            <person name="Yong D."/>
            <person name="Yin W.-F."/>
            <person name="Chan K.-G."/>
        </authorList>
    </citation>
    <scope>NUCLEOTIDE SEQUENCE [LARGE SCALE GENOMIC DNA]</scope>
    <source>
        <strain evidence="3">DSM 11628</strain>
    </source>
</reference>
<evidence type="ECO:0000313" key="3">
    <source>
        <dbReference type="Proteomes" id="UP000060277"/>
    </source>
</evidence>
<dbReference type="EMBL" id="CP013480">
    <property type="protein sequence ID" value="ALS58866.1"/>
    <property type="molecule type" value="Genomic_DNA"/>
</dbReference>
<sequence length="59" mass="6322">MIKISPQTRAKLRGVASYTVIGIAVTGATIGNMDLPFDPRYIGAIVGASVSAIWLFTRR</sequence>
<organism evidence="2 3">
    <name type="scientific">Pandoraea norimbergensis</name>
    <dbReference type="NCBI Taxonomy" id="93219"/>
    <lineage>
        <taxon>Bacteria</taxon>
        <taxon>Pseudomonadati</taxon>
        <taxon>Pseudomonadota</taxon>
        <taxon>Betaproteobacteria</taxon>
        <taxon>Burkholderiales</taxon>
        <taxon>Burkholderiaceae</taxon>
        <taxon>Pandoraea</taxon>
    </lineage>
</organism>
<keyword evidence="1" id="KW-1133">Transmembrane helix</keyword>
<evidence type="ECO:0000256" key="1">
    <source>
        <dbReference type="SAM" id="Phobius"/>
    </source>
</evidence>
<keyword evidence="1" id="KW-0472">Membrane</keyword>
<evidence type="ECO:0000313" key="2">
    <source>
        <dbReference type="EMBL" id="ALS58866.1"/>
    </source>
</evidence>
<feature type="transmembrane region" description="Helical" evidence="1">
    <location>
        <begin position="12"/>
        <end position="33"/>
    </location>
</feature>
<dbReference type="Proteomes" id="UP000060277">
    <property type="component" value="Chromosome"/>
</dbReference>
<keyword evidence="1" id="KW-0812">Transmembrane</keyword>
<proteinExistence type="predicted"/>
<dbReference type="RefSeq" id="WP_058375810.1">
    <property type="nucleotide sequence ID" value="NZ_CP013480.3"/>
</dbReference>
<protein>
    <submittedName>
        <fullName evidence="2">Uncharacterized protein</fullName>
    </submittedName>
</protein>
<name>A0ABM5WF46_9BURK</name>